<feature type="transmembrane region" description="Helical" evidence="10">
    <location>
        <begin position="359"/>
        <end position="382"/>
    </location>
</feature>
<reference evidence="11 12" key="1">
    <citation type="journal article" date="2016" name="Front. Microbiol.">
        <title>High-Level Heat Resistance of Spores of Bacillus amyloliquefaciens and Bacillus licheniformis Results from the Presence of a spoVA Operon in a Tn1546 Transposon.</title>
        <authorList>
            <person name="Berendsen E.M."/>
            <person name="Koning R.A."/>
            <person name="Boekhorst J."/>
            <person name="de Jong A."/>
            <person name="Kuipers O.P."/>
            <person name="Wells-Bennik M.H."/>
        </authorList>
    </citation>
    <scope>NUCLEOTIDE SEQUENCE [LARGE SCALE GENOMIC DNA]</scope>
    <source>
        <strain evidence="11 12">B4121</strain>
    </source>
</reference>
<dbReference type="AlphaFoldDB" id="A0A6N2GXF8"/>
<keyword evidence="2" id="KW-0813">Transport</keyword>
<evidence type="ECO:0000256" key="4">
    <source>
        <dbReference type="ARBA" id="ARBA00022538"/>
    </source>
</evidence>
<keyword evidence="6" id="KW-0630">Potassium</keyword>
<evidence type="ECO:0000313" key="11">
    <source>
        <dbReference type="EMBL" id="OLF95976.1"/>
    </source>
</evidence>
<protein>
    <submittedName>
        <fullName evidence="11">K(+)-uptake protein KtrB integral membrane subunit Potassium uptake protein TrkH</fullName>
    </submittedName>
</protein>
<comment type="subcellular location">
    <subcellularLocation>
        <location evidence="1">Cell membrane</location>
        <topology evidence="1">Multi-pass membrane protein</topology>
    </subcellularLocation>
</comment>
<dbReference type="GO" id="GO:0004190">
    <property type="term" value="F:aspartic-type endopeptidase activity"/>
    <property type="evidence" value="ECO:0007669"/>
    <property type="project" value="InterPro"/>
</dbReference>
<gene>
    <name evidence="11" type="ORF">B4121_1538</name>
</gene>
<evidence type="ECO:0000256" key="6">
    <source>
        <dbReference type="ARBA" id="ARBA00022958"/>
    </source>
</evidence>
<keyword evidence="3" id="KW-1003">Cell membrane</keyword>
<feature type="transmembrane region" description="Helical" evidence="10">
    <location>
        <begin position="418"/>
        <end position="439"/>
    </location>
</feature>
<evidence type="ECO:0000256" key="1">
    <source>
        <dbReference type="ARBA" id="ARBA00004651"/>
    </source>
</evidence>
<feature type="transmembrane region" description="Helical" evidence="10">
    <location>
        <begin position="204"/>
        <end position="227"/>
    </location>
</feature>
<dbReference type="GO" id="GO:0005886">
    <property type="term" value="C:plasma membrane"/>
    <property type="evidence" value="ECO:0007669"/>
    <property type="project" value="UniProtKB-SubCell"/>
</dbReference>
<dbReference type="InterPro" id="IPR004772">
    <property type="entry name" value="TrkH"/>
</dbReference>
<evidence type="ECO:0000256" key="5">
    <source>
        <dbReference type="ARBA" id="ARBA00022692"/>
    </source>
</evidence>
<dbReference type="InterPro" id="IPR001969">
    <property type="entry name" value="Aspartic_peptidase_AS"/>
</dbReference>
<evidence type="ECO:0000256" key="7">
    <source>
        <dbReference type="ARBA" id="ARBA00022989"/>
    </source>
</evidence>
<dbReference type="Pfam" id="PF02386">
    <property type="entry name" value="TrkH"/>
    <property type="match status" value="1"/>
</dbReference>
<keyword evidence="8" id="KW-0406">Ion transport</keyword>
<evidence type="ECO:0000256" key="8">
    <source>
        <dbReference type="ARBA" id="ARBA00023065"/>
    </source>
</evidence>
<feature type="transmembrane region" description="Helical" evidence="10">
    <location>
        <begin position="305"/>
        <end position="338"/>
    </location>
</feature>
<dbReference type="PANTHER" id="PTHR32024">
    <property type="entry name" value="TRK SYSTEM POTASSIUM UPTAKE PROTEIN TRKG-RELATED"/>
    <property type="match status" value="1"/>
</dbReference>
<feature type="transmembrane region" description="Helical" evidence="10">
    <location>
        <begin position="55"/>
        <end position="77"/>
    </location>
</feature>
<dbReference type="PROSITE" id="PS00141">
    <property type="entry name" value="ASP_PROTEASE"/>
    <property type="match status" value="1"/>
</dbReference>
<keyword evidence="4" id="KW-0633">Potassium transport</keyword>
<evidence type="ECO:0000256" key="3">
    <source>
        <dbReference type="ARBA" id="ARBA00022475"/>
    </source>
</evidence>
<accession>A0A6N2GXF8</accession>
<name>A0A6N2GXF8_9BACI</name>
<proteinExistence type="predicted"/>
<organism evidence="11 12">
    <name type="scientific">Bacillus paralicheniformis</name>
    <dbReference type="NCBI Taxonomy" id="1648923"/>
    <lineage>
        <taxon>Bacteria</taxon>
        <taxon>Bacillati</taxon>
        <taxon>Bacillota</taxon>
        <taxon>Bacilli</taxon>
        <taxon>Bacillales</taxon>
        <taxon>Bacillaceae</taxon>
        <taxon>Bacillus</taxon>
    </lineage>
</organism>
<dbReference type="InterPro" id="IPR003445">
    <property type="entry name" value="Cat_transpt"/>
</dbReference>
<feature type="transmembrane region" description="Helical" evidence="10">
    <location>
        <begin position="239"/>
        <end position="260"/>
    </location>
</feature>
<keyword evidence="7 10" id="KW-1133">Transmembrane helix</keyword>
<dbReference type="PANTHER" id="PTHR32024:SF1">
    <property type="entry name" value="KTR SYSTEM POTASSIUM UPTAKE PROTEIN B"/>
    <property type="match status" value="1"/>
</dbReference>
<comment type="caution">
    <text evidence="11">The sequence shown here is derived from an EMBL/GenBank/DDBJ whole genome shotgun (WGS) entry which is preliminary data.</text>
</comment>
<evidence type="ECO:0000256" key="10">
    <source>
        <dbReference type="SAM" id="Phobius"/>
    </source>
</evidence>
<evidence type="ECO:0000313" key="12">
    <source>
        <dbReference type="Proteomes" id="UP000185604"/>
    </source>
</evidence>
<dbReference type="NCBIfam" id="TIGR00933">
    <property type="entry name" value="2a38"/>
    <property type="match status" value="1"/>
</dbReference>
<dbReference type="Proteomes" id="UP000185604">
    <property type="component" value="Unassembled WGS sequence"/>
</dbReference>
<feature type="transmembrane region" description="Helical" evidence="10">
    <location>
        <begin position="31"/>
        <end position="48"/>
    </location>
</feature>
<keyword evidence="5 10" id="KW-0812">Transmembrane</keyword>
<keyword evidence="9 10" id="KW-0472">Membrane</keyword>
<dbReference type="EMBL" id="LKPO01000008">
    <property type="protein sequence ID" value="OLF95976.1"/>
    <property type="molecule type" value="Genomic_DNA"/>
</dbReference>
<dbReference type="GO" id="GO:0006508">
    <property type="term" value="P:proteolysis"/>
    <property type="evidence" value="ECO:0007669"/>
    <property type="project" value="InterPro"/>
</dbReference>
<feature type="transmembrane region" description="Helical" evidence="10">
    <location>
        <begin position="89"/>
        <end position="113"/>
    </location>
</feature>
<feature type="transmembrane region" description="Helical" evidence="10">
    <location>
        <begin position="388"/>
        <end position="406"/>
    </location>
</feature>
<feature type="transmembrane region" description="Helical" evidence="10">
    <location>
        <begin position="144"/>
        <end position="164"/>
    </location>
</feature>
<evidence type="ECO:0000256" key="2">
    <source>
        <dbReference type="ARBA" id="ARBA00022448"/>
    </source>
</evidence>
<sequence>MDEERNEKMPKLVSSNLVKGKIINISPPQTLALSFLIIIAIGACLLKLPGASTTYISWVDALFTATSATTVTGLVVVDTGADFTVFGQTVIMCLIQIGGLGLMTFAVLVIMMIGKKIGLQQRILVQEAFNQTSLGGLVRLVKHLFIFTIVIEFVAFLILSIRWVPEYGLQKGLFHSLFNTISAFNNAGFSLWPDNLSQYVGDPIVNIVITGLFITGGIGFTVLLDLWTKRNFRTLSLHSKLMIVGTLIINTTAALLIFILEYSNPGTLGGLPLADKMWGAYFQGVTPRTAGFNTLDIAQMTTPSLLLTIVLMFIGAGSASTGSGIKLTTFIVMILATITFLRGKSETVVFKRAIKMKTILRALAIIVISFLFVLFALFILTITENAPFLEIVFEVFSAFGTVGLSMGLTPDLTTAGKAVIMMMMFIGRVGPLTMAFTLAKPKKAPIRHPEDEVITG</sequence>
<dbReference type="GO" id="GO:0015379">
    <property type="term" value="F:potassium:chloride symporter activity"/>
    <property type="evidence" value="ECO:0007669"/>
    <property type="project" value="InterPro"/>
</dbReference>
<evidence type="ECO:0000256" key="9">
    <source>
        <dbReference type="ARBA" id="ARBA00023136"/>
    </source>
</evidence>